<reference evidence="1" key="1">
    <citation type="journal article" date="2015" name="Nature">
        <title>Complex archaea that bridge the gap between prokaryotes and eukaryotes.</title>
        <authorList>
            <person name="Spang A."/>
            <person name="Saw J.H."/>
            <person name="Jorgensen S.L."/>
            <person name="Zaremba-Niedzwiedzka K."/>
            <person name="Martijn J."/>
            <person name="Lind A.E."/>
            <person name="van Eijk R."/>
            <person name="Schleper C."/>
            <person name="Guy L."/>
            <person name="Ettema T.J."/>
        </authorList>
    </citation>
    <scope>NUCLEOTIDE SEQUENCE</scope>
</reference>
<evidence type="ECO:0000313" key="1">
    <source>
        <dbReference type="EMBL" id="KKL47490.1"/>
    </source>
</evidence>
<organism evidence="1">
    <name type="scientific">marine sediment metagenome</name>
    <dbReference type="NCBI Taxonomy" id="412755"/>
    <lineage>
        <taxon>unclassified sequences</taxon>
        <taxon>metagenomes</taxon>
        <taxon>ecological metagenomes</taxon>
    </lineage>
</organism>
<proteinExistence type="predicted"/>
<dbReference type="AlphaFoldDB" id="A0A0F9ERG9"/>
<feature type="non-terminal residue" evidence="1">
    <location>
        <position position="1"/>
    </location>
</feature>
<name>A0A0F9ERG9_9ZZZZ</name>
<protein>
    <submittedName>
        <fullName evidence="1">Uncharacterized protein</fullName>
    </submittedName>
</protein>
<comment type="caution">
    <text evidence="1">The sequence shown here is derived from an EMBL/GenBank/DDBJ whole genome shotgun (WGS) entry which is preliminary data.</text>
</comment>
<sequence length="34" mass="3379">IRPINEGSDIGGSCSTGGDIGDYVVSAIIEAIKA</sequence>
<accession>A0A0F9ERG9</accession>
<gene>
    <name evidence="1" type="ORF">LCGC14_2335050</name>
</gene>
<dbReference type="EMBL" id="LAZR01033644">
    <property type="protein sequence ID" value="KKL47490.1"/>
    <property type="molecule type" value="Genomic_DNA"/>
</dbReference>